<evidence type="ECO:0000256" key="7">
    <source>
        <dbReference type="SAM" id="MobiDB-lite"/>
    </source>
</evidence>
<keyword evidence="4" id="KW-0808">Transferase</keyword>
<accession>A0A250JU86</accession>
<dbReference type="OrthoDB" id="5485175at2"/>
<protein>
    <recommendedName>
        <fullName evidence="2">histidine kinase</fullName>
        <ecNumber evidence="2">2.7.13.3</ecNumber>
    </recommendedName>
</protein>
<sequence length="458" mass="50477">MEQEDGREPQSGKVPDGPTLMERMQASVAALERLTQVAAPDMSESVRESLQRETAALRRMRGELEALFSQCAVEREQRQARLNEEQAREHRTLSLNLLAAGLAHEINNPLAYTTGNIEYLQQQLPCHALPAHLADECHQVLDEALEGARHIRRVVADLRALSQGDSSTEEPVDLPAVLERTLRMAANHLRHRARVVRGYGTNVPRVVGTTTKLGQVALNLVINAAQALPEGRVSENQLTLALREEPGVVVLSISDTGRGIPPDVLPHVFDPFFTTRGGGMGMGLPICRDIITSLGGSIRVDSEPGKGTTVEVTLRRADLPEQPQAAERAAPPPQRARRILVVDDEPRVVDLLRRLMRGHELVSAANGREALERIRATPDFDVILCDLMMPELTGMDVYEAVRATWPGLHERIVFISGGVFSGEMQRFLKEVKNPLLTKPFEPQRLQGVLATARGRLGH</sequence>
<dbReference type="PANTHER" id="PTHR43047:SF72">
    <property type="entry name" value="OSMOSENSING HISTIDINE PROTEIN KINASE SLN1"/>
    <property type="match status" value="1"/>
</dbReference>
<dbReference type="PANTHER" id="PTHR43047">
    <property type="entry name" value="TWO-COMPONENT HISTIDINE PROTEIN KINASE"/>
    <property type="match status" value="1"/>
</dbReference>
<evidence type="ECO:0000256" key="2">
    <source>
        <dbReference type="ARBA" id="ARBA00012438"/>
    </source>
</evidence>
<dbReference type="PROSITE" id="PS50110">
    <property type="entry name" value="RESPONSE_REGULATORY"/>
    <property type="match status" value="1"/>
</dbReference>
<dbReference type="SUPFAM" id="SSF47384">
    <property type="entry name" value="Homodimeric domain of signal transducing histidine kinase"/>
    <property type="match status" value="1"/>
</dbReference>
<organism evidence="10 11">
    <name type="scientific">Corallococcus macrosporus DSM 14697</name>
    <dbReference type="NCBI Taxonomy" id="1189310"/>
    <lineage>
        <taxon>Bacteria</taxon>
        <taxon>Pseudomonadati</taxon>
        <taxon>Myxococcota</taxon>
        <taxon>Myxococcia</taxon>
        <taxon>Myxococcales</taxon>
        <taxon>Cystobacterineae</taxon>
        <taxon>Myxococcaceae</taxon>
        <taxon>Corallococcus</taxon>
    </lineage>
</organism>
<dbReference type="Gene3D" id="1.10.287.130">
    <property type="match status" value="1"/>
</dbReference>
<dbReference type="InterPro" id="IPR003661">
    <property type="entry name" value="HisK_dim/P_dom"/>
</dbReference>
<keyword evidence="3 6" id="KW-0597">Phosphoprotein</keyword>
<dbReference type="CDD" id="cd17546">
    <property type="entry name" value="REC_hyHK_CKI1_RcsC-like"/>
    <property type="match status" value="1"/>
</dbReference>
<dbReference type="Pfam" id="PF02518">
    <property type="entry name" value="HATPase_c"/>
    <property type="match status" value="1"/>
</dbReference>
<dbReference type="EMBL" id="CP022203">
    <property type="protein sequence ID" value="ATB47047.1"/>
    <property type="molecule type" value="Genomic_DNA"/>
</dbReference>
<feature type="compositionally biased region" description="Basic and acidic residues" evidence="7">
    <location>
        <begin position="1"/>
        <end position="10"/>
    </location>
</feature>
<dbReference type="EC" id="2.7.13.3" evidence="2"/>
<feature type="domain" description="Histidine kinase" evidence="8">
    <location>
        <begin position="101"/>
        <end position="318"/>
    </location>
</feature>
<dbReference type="PRINTS" id="PR00344">
    <property type="entry name" value="BCTRLSENSOR"/>
</dbReference>
<dbReference type="PROSITE" id="PS50109">
    <property type="entry name" value="HIS_KIN"/>
    <property type="match status" value="1"/>
</dbReference>
<reference evidence="10 11" key="1">
    <citation type="submission" date="2017-06" db="EMBL/GenBank/DDBJ databases">
        <title>Sequencing and comparative analysis of myxobacterial genomes.</title>
        <authorList>
            <person name="Rupp O."/>
            <person name="Goesmann A."/>
            <person name="Sogaard-Andersen L."/>
        </authorList>
    </citation>
    <scope>NUCLEOTIDE SEQUENCE [LARGE SCALE GENOMIC DNA]</scope>
    <source>
        <strain evidence="10 11">DSM 14697</strain>
    </source>
</reference>
<dbReference type="InterPro" id="IPR001789">
    <property type="entry name" value="Sig_transdc_resp-reg_receiver"/>
</dbReference>
<dbReference type="AlphaFoldDB" id="A0A250JU86"/>
<feature type="modified residue" description="4-aspartylphosphate" evidence="6">
    <location>
        <position position="386"/>
    </location>
</feature>
<dbReference type="SUPFAM" id="SSF52172">
    <property type="entry name" value="CheY-like"/>
    <property type="match status" value="1"/>
</dbReference>
<dbReference type="Pfam" id="PF00512">
    <property type="entry name" value="HisKA"/>
    <property type="match status" value="1"/>
</dbReference>
<evidence type="ECO:0000313" key="10">
    <source>
        <dbReference type="EMBL" id="ATB47047.1"/>
    </source>
</evidence>
<name>A0A250JU86_9BACT</name>
<dbReference type="Gene3D" id="3.30.565.10">
    <property type="entry name" value="Histidine kinase-like ATPase, C-terminal domain"/>
    <property type="match status" value="1"/>
</dbReference>
<evidence type="ECO:0000259" key="8">
    <source>
        <dbReference type="PROSITE" id="PS50109"/>
    </source>
</evidence>
<evidence type="ECO:0000256" key="1">
    <source>
        <dbReference type="ARBA" id="ARBA00000085"/>
    </source>
</evidence>
<dbReference type="InterPro" id="IPR004358">
    <property type="entry name" value="Sig_transdc_His_kin-like_C"/>
</dbReference>
<feature type="region of interest" description="Disordered" evidence="7">
    <location>
        <begin position="1"/>
        <end position="21"/>
    </location>
</feature>
<keyword evidence="11" id="KW-1185">Reference proteome</keyword>
<evidence type="ECO:0000256" key="3">
    <source>
        <dbReference type="ARBA" id="ARBA00022553"/>
    </source>
</evidence>
<dbReference type="SUPFAM" id="SSF55874">
    <property type="entry name" value="ATPase domain of HSP90 chaperone/DNA topoisomerase II/histidine kinase"/>
    <property type="match status" value="1"/>
</dbReference>
<evidence type="ECO:0000259" key="9">
    <source>
        <dbReference type="PROSITE" id="PS50110"/>
    </source>
</evidence>
<keyword evidence="5 10" id="KW-0418">Kinase</keyword>
<evidence type="ECO:0000256" key="4">
    <source>
        <dbReference type="ARBA" id="ARBA00022679"/>
    </source>
</evidence>
<dbReference type="InterPro" id="IPR036097">
    <property type="entry name" value="HisK_dim/P_sf"/>
</dbReference>
<gene>
    <name evidence="10" type="ORF">MYMAC_002654</name>
</gene>
<dbReference type="RefSeq" id="WP_095958361.1">
    <property type="nucleotide sequence ID" value="NZ_CP022203.1"/>
</dbReference>
<dbReference type="KEGG" id="mmas:MYMAC_002654"/>
<dbReference type="InterPro" id="IPR036890">
    <property type="entry name" value="HATPase_C_sf"/>
</dbReference>
<dbReference type="InterPro" id="IPR005467">
    <property type="entry name" value="His_kinase_dom"/>
</dbReference>
<dbReference type="GO" id="GO:0000155">
    <property type="term" value="F:phosphorelay sensor kinase activity"/>
    <property type="evidence" value="ECO:0007669"/>
    <property type="project" value="InterPro"/>
</dbReference>
<evidence type="ECO:0000256" key="5">
    <source>
        <dbReference type="ARBA" id="ARBA00022777"/>
    </source>
</evidence>
<proteinExistence type="predicted"/>
<dbReference type="GO" id="GO:0005886">
    <property type="term" value="C:plasma membrane"/>
    <property type="evidence" value="ECO:0007669"/>
    <property type="project" value="TreeGrafter"/>
</dbReference>
<comment type="catalytic activity">
    <reaction evidence="1">
        <text>ATP + protein L-histidine = ADP + protein N-phospho-L-histidine.</text>
        <dbReference type="EC" id="2.7.13.3"/>
    </reaction>
</comment>
<dbReference type="CDD" id="cd00082">
    <property type="entry name" value="HisKA"/>
    <property type="match status" value="1"/>
</dbReference>
<dbReference type="SMART" id="SM00388">
    <property type="entry name" value="HisKA"/>
    <property type="match status" value="1"/>
</dbReference>
<dbReference type="Proteomes" id="UP000217343">
    <property type="component" value="Chromosome"/>
</dbReference>
<evidence type="ECO:0000256" key="6">
    <source>
        <dbReference type="PROSITE-ProRule" id="PRU00169"/>
    </source>
</evidence>
<dbReference type="SMART" id="SM00448">
    <property type="entry name" value="REC"/>
    <property type="match status" value="1"/>
</dbReference>
<evidence type="ECO:0000313" key="11">
    <source>
        <dbReference type="Proteomes" id="UP000217343"/>
    </source>
</evidence>
<dbReference type="Gene3D" id="3.40.50.2300">
    <property type="match status" value="1"/>
</dbReference>
<dbReference type="Pfam" id="PF00072">
    <property type="entry name" value="Response_reg"/>
    <property type="match status" value="1"/>
</dbReference>
<dbReference type="SMART" id="SM00387">
    <property type="entry name" value="HATPase_c"/>
    <property type="match status" value="1"/>
</dbReference>
<dbReference type="InterPro" id="IPR011006">
    <property type="entry name" value="CheY-like_superfamily"/>
</dbReference>
<feature type="domain" description="Response regulatory" evidence="9">
    <location>
        <begin position="338"/>
        <end position="453"/>
    </location>
</feature>
<dbReference type="GO" id="GO:0009927">
    <property type="term" value="F:histidine phosphotransfer kinase activity"/>
    <property type="evidence" value="ECO:0007669"/>
    <property type="project" value="TreeGrafter"/>
</dbReference>
<dbReference type="InterPro" id="IPR003594">
    <property type="entry name" value="HATPase_dom"/>
</dbReference>